<evidence type="ECO:0000256" key="6">
    <source>
        <dbReference type="ARBA" id="ARBA00022989"/>
    </source>
</evidence>
<dbReference type="NCBIfam" id="TIGR04178">
    <property type="entry name" value="exo_archaeo"/>
    <property type="match status" value="1"/>
</dbReference>
<feature type="transmembrane region" description="Helical" evidence="8">
    <location>
        <begin position="144"/>
        <end position="162"/>
    </location>
</feature>
<keyword evidence="6 8" id="KW-1133">Transmembrane helix</keyword>
<dbReference type="Proteomes" id="UP000481327">
    <property type="component" value="Unassembled WGS sequence"/>
</dbReference>
<keyword evidence="3" id="KW-0645">Protease</keyword>
<dbReference type="InterPro" id="IPR019127">
    <property type="entry name" value="Exosortase"/>
</dbReference>
<dbReference type="OrthoDB" id="9797363at2"/>
<name>A0A7C9KID8_9SPHN</name>
<keyword evidence="2" id="KW-1003">Cell membrane</keyword>
<evidence type="ECO:0000256" key="3">
    <source>
        <dbReference type="ARBA" id="ARBA00022670"/>
    </source>
</evidence>
<sequence length="331" mass="35058">MWNGFNVAANGAAGSAVATAAVTTTAVDGVAAKADGSVSTTERRGSAAQVWADWRWALPLAIGFGVMALATFQGIARQSWSTEQGAHGPIVLALGVWLMVRSWPAMAAQARPGRPLFGALLLVPALVLYACARVVGSIVIESGALYLVLLATLYLFIGARAMRVGWFPIAYLLFLLPPPGSFVAAATQPLRLQLSELAVWGLSKFDYPVARSGLNIFVDQYRLGVKSACGGLNSMISLTAMGLFYAHLRQHRGFAYNLVFFFGIIAMAILANLVRVALLILITYHLGQAAAEGYLHQFAGLTMFAVAMGGVLLLDEVMSRVWPAPATAAAA</sequence>
<feature type="transmembrane region" description="Helical" evidence="8">
    <location>
        <begin position="169"/>
        <end position="187"/>
    </location>
</feature>
<dbReference type="NCBIfam" id="TIGR02602">
    <property type="entry name" value="8TM_EpsH"/>
    <property type="match status" value="1"/>
</dbReference>
<evidence type="ECO:0000256" key="9">
    <source>
        <dbReference type="SAM" id="SignalP"/>
    </source>
</evidence>
<dbReference type="GO" id="GO:0006508">
    <property type="term" value="P:proteolysis"/>
    <property type="evidence" value="ECO:0007669"/>
    <property type="project" value="UniProtKB-KW"/>
</dbReference>
<dbReference type="Pfam" id="PF09721">
    <property type="entry name" value="Exosortase_EpsH"/>
    <property type="match status" value="1"/>
</dbReference>
<feature type="transmembrane region" description="Helical" evidence="8">
    <location>
        <begin position="56"/>
        <end position="75"/>
    </location>
</feature>
<evidence type="ECO:0000256" key="5">
    <source>
        <dbReference type="ARBA" id="ARBA00022801"/>
    </source>
</evidence>
<keyword evidence="5" id="KW-0378">Hydrolase</keyword>
<feature type="transmembrane region" description="Helical" evidence="8">
    <location>
        <begin position="223"/>
        <end position="246"/>
    </location>
</feature>
<comment type="caution">
    <text evidence="10">The sequence shown here is derived from an EMBL/GenBank/DDBJ whole genome shotgun (WGS) entry which is preliminary data.</text>
</comment>
<dbReference type="InterPro" id="IPR013426">
    <property type="entry name" value="EpsH-like"/>
</dbReference>
<feature type="transmembrane region" description="Helical" evidence="8">
    <location>
        <begin position="116"/>
        <end position="138"/>
    </location>
</feature>
<accession>A0A7C9KID8</accession>
<evidence type="ECO:0000256" key="8">
    <source>
        <dbReference type="SAM" id="Phobius"/>
    </source>
</evidence>
<dbReference type="InterPro" id="IPR026392">
    <property type="entry name" value="Exo/Archaeosortase_dom"/>
</dbReference>
<organism evidence="10 11">
    <name type="scientific">Sandarakinorhabdus fusca</name>
    <dbReference type="NCBI Taxonomy" id="1439888"/>
    <lineage>
        <taxon>Bacteria</taxon>
        <taxon>Pseudomonadati</taxon>
        <taxon>Pseudomonadota</taxon>
        <taxon>Alphaproteobacteria</taxon>
        <taxon>Sphingomonadales</taxon>
        <taxon>Sphingosinicellaceae</taxon>
        <taxon>Sandarakinorhabdus</taxon>
    </lineage>
</organism>
<proteinExistence type="predicted"/>
<evidence type="ECO:0000313" key="11">
    <source>
        <dbReference type="Proteomes" id="UP000481327"/>
    </source>
</evidence>
<evidence type="ECO:0000313" key="10">
    <source>
        <dbReference type="EMBL" id="MQT17241.1"/>
    </source>
</evidence>
<evidence type="ECO:0000256" key="7">
    <source>
        <dbReference type="ARBA" id="ARBA00023136"/>
    </source>
</evidence>
<feature type="chain" id="PRO_5028990386" evidence="9">
    <location>
        <begin position="21"/>
        <end position="331"/>
    </location>
</feature>
<dbReference type="RefSeq" id="WP_152577644.1">
    <property type="nucleotide sequence ID" value="NZ_JAATJI010000001.1"/>
</dbReference>
<reference evidence="10 11" key="1">
    <citation type="submission" date="2019-09" db="EMBL/GenBank/DDBJ databases">
        <title>Polymorphobacter sp. isolated from a lake in China.</title>
        <authorList>
            <person name="Liu Z."/>
        </authorList>
    </citation>
    <scope>NUCLEOTIDE SEQUENCE [LARGE SCALE GENOMIC DNA]</scope>
    <source>
        <strain evidence="10 11">D40P</strain>
    </source>
</reference>
<keyword evidence="11" id="KW-1185">Reference proteome</keyword>
<feature type="transmembrane region" description="Helical" evidence="8">
    <location>
        <begin position="294"/>
        <end position="314"/>
    </location>
</feature>
<feature type="signal peptide" evidence="9">
    <location>
        <begin position="1"/>
        <end position="20"/>
    </location>
</feature>
<feature type="transmembrane region" description="Helical" evidence="8">
    <location>
        <begin position="87"/>
        <end position="104"/>
    </location>
</feature>
<comment type="subcellular location">
    <subcellularLocation>
        <location evidence="1">Cell membrane</location>
        <topology evidence="1">Multi-pass membrane protein</topology>
    </subcellularLocation>
</comment>
<keyword evidence="4 8" id="KW-0812">Transmembrane</keyword>
<evidence type="ECO:0000256" key="2">
    <source>
        <dbReference type="ARBA" id="ARBA00022475"/>
    </source>
</evidence>
<protein>
    <submittedName>
        <fullName evidence="10">Exosortase V</fullName>
    </submittedName>
</protein>
<keyword evidence="9" id="KW-0732">Signal</keyword>
<evidence type="ECO:0000256" key="1">
    <source>
        <dbReference type="ARBA" id="ARBA00004651"/>
    </source>
</evidence>
<dbReference type="AlphaFoldDB" id="A0A7C9KID8"/>
<keyword evidence="7 8" id="KW-0472">Membrane</keyword>
<dbReference type="GO" id="GO:0008233">
    <property type="term" value="F:peptidase activity"/>
    <property type="evidence" value="ECO:0007669"/>
    <property type="project" value="UniProtKB-KW"/>
</dbReference>
<dbReference type="EMBL" id="WIOL01000002">
    <property type="protein sequence ID" value="MQT17241.1"/>
    <property type="molecule type" value="Genomic_DNA"/>
</dbReference>
<gene>
    <name evidence="10" type="primary">xrtV</name>
    <name evidence="10" type="ORF">F3168_08185</name>
</gene>
<feature type="transmembrane region" description="Helical" evidence="8">
    <location>
        <begin position="258"/>
        <end position="282"/>
    </location>
</feature>
<dbReference type="GO" id="GO:0005886">
    <property type="term" value="C:plasma membrane"/>
    <property type="evidence" value="ECO:0007669"/>
    <property type="project" value="UniProtKB-SubCell"/>
</dbReference>
<evidence type="ECO:0000256" key="4">
    <source>
        <dbReference type="ARBA" id="ARBA00022692"/>
    </source>
</evidence>